<dbReference type="CDD" id="cd00086">
    <property type="entry name" value="homeodomain"/>
    <property type="match status" value="1"/>
</dbReference>
<keyword evidence="4" id="KW-0539">Nucleus</keyword>
<evidence type="ECO:0000256" key="3">
    <source>
        <dbReference type="ARBA" id="ARBA00023155"/>
    </source>
</evidence>
<keyword evidence="2 7" id="KW-0238">DNA-binding</keyword>
<reference evidence="7" key="2">
    <citation type="submission" date="2013-06" db="EMBL/GenBank/DDBJ databases">
        <authorList>
            <person name="van Diepen L.T.A."/>
            <person name="Olson A."/>
            <person name="Ihrmark K."/>
            <person name="Stenlid J."/>
            <person name="James T.Y."/>
        </authorList>
    </citation>
    <scope>NUCLEOTIDE SEQUENCE</scope>
    <source>
        <strain evidence="7">Fas_13</strain>
    </source>
</reference>
<dbReference type="GO" id="GO:0003677">
    <property type="term" value="F:DNA binding"/>
    <property type="evidence" value="ECO:0007669"/>
    <property type="project" value="UniProtKB-KW"/>
</dbReference>
<evidence type="ECO:0000256" key="4">
    <source>
        <dbReference type="ARBA" id="ARBA00023242"/>
    </source>
</evidence>
<evidence type="ECO:0000256" key="1">
    <source>
        <dbReference type="ARBA" id="ARBA00005800"/>
    </source>
</evidence>
<evidence type="ECO:0000313" key="7">
    <source>
        <dbReference type="EMBL" id="AGS09334.1"/>
    </source>
</evidence>
<dbReference type="InterPro" id="IPR008422">
    <property type="entry name" value="KN_HD"/>
</dbReference>
<feature type="compositionally biased region" description="Basic and acidic residues" evidence="5">
    <location>
        <begin position="225"/>
        <end position="234"/>
    </location>
</feature>
<proteinExistence type="inferred from homology"/>
<feature type="region of interest" description="Disordered" evidence="5">
    <location>
        <begin position="372"/>
        <end position="412"/>
    </location>
</feature>
<dbReference type="InterPro" id="IPR009057">
    <property type="entry name" value="Homeodomain-like_sf"/>
</dbReference>
<evidence type="ECO:0000256" key="5">
    <source>
        <dbReference type="SAM" id="MobiDB-lite"/>
    </source>
</evidence>
<feature type="compositionally biased region" description="Polar residues" evidence="5">
    <location>
        <begin position="235"/>
        <end position="247"/>
    </location>
</feature>
<organism evidence="7">
    <name type="scientific">Heterobasidion parviporum</name>
    <dbReference type="NCBI Taxonomy" id="207832"/>
    <lineage>
        <taxon>Eukaryota</taxon>
        <taxon>Fungi</taxon>
        <taxon>Dikarya</taxon>
        <taxon>Basidiomycota</taxon>
        <taxon>Agaricomycotina</taxon>
        <taxon>Agaricomycetes</taxon>
        <taxon>Russulales</taxon>
        <taxon>Bondarzewiaceae</taxon>
        <taxon>Heterobasidion</taxon>
        <taxon>Heterobasidion annosum species complex</taxon>
    </lineage>
</organism>
<name>S5R7G3_9AGAM</name>
<evidence type="ECO:0000256" key="2">
    <source>
        <dbReference type="ARBA" id="ARBA00023125"/>
    </source>
</evidence>
<feature type="region of interest" description="Disordered" evidence="5">
    <location>
        <begin position="215"/>
        <end position="247"/>
    </location>
</feature>
<feature type="domain" description="KN homeodomain" evidence="6">
    <location>
        <begin position="112"/>
        <end position="151"/>
    </location>
</feature>
<feature type="compositionally biased region" description="Polar residues" evidence="5">
    <location>
        <begin position="215"/>
        <end position="224"/>
    </location>
</feature>
<feature type="compositionally biased region" description="Low complexity" evidence="5">
    <location>
        <begin position="374"/>
        <end position="388"/>
    </location>
</feature>
<evidence type="ECO:0000259" key="6">
    <source>
        <dbReference type="Pfam" id="PF05920"/>
    </source>
</evidence>
<dbReference type="EMBL" id="KF280378">
    <property type="protein sequence ID" value="AGS09334.1"/>
    <property type="molecule type" value="Genomic_DNA"/>
</dbReference>
<dbReference type="SUPFAM" id="SSF46689">
    <property type="entry name" value="Homeodomain-like"/>
    <property type="match status" value="1"/>
</dbReference>
<sequence length="626" mass="68143">MPRHRLQHGLRDAPNELLSAVLNGPAALATFQRKWSRMVAEVDEEARHHGLDDDLKALTESTASLISILGESFSNLDGTAQKCHARLLGNLEDVLDHIHAPAPSSIDVAYKWLQRNLHDPYPSATVKQDLASSCGVSVEHIAAWFHGTRERIGWTALARHHFQSSRSAMVEAAHRAFHSSDLSRSLHPDIEHAFSVIRQNLQCLDQPFESTDAIQDVTHPSTSKTGDRAVHDESQGGSEQTNSEISIVSHSLQLPNRLEDEEEEDMTPPPPIAGSKRRADIELEGDCISGLSQESGVRLIKRRRSDSSFTCHLAEPDGLSMTATTMSPTVPLTSTSTPPLTSTPSNSKSTSANTPTPPVIASSVALPIASHPQTLLSPPTSHSTSPTPISRKRRSSDTSYELNPKRPCHNRSGLRMQAVSNPLPHNTDEDTPNTVCFESWYQAIDPTSRTLSVNDTPSPATTALNTPNSDVLCNELPTLLEDIVVPTQQIDLSDEAFATILASGYDLSSNFNQDVLASLISLNDLFPQSLPNFSTNVDQVPGQCVVDSGFNAMGTLEMAASDLDVQLPLLDYAPQYRIPSLHMDDASASPLSLDDVCQNDNYCTTATATTDTDSQRLDDWLGLLLR</sequence>
<keyword evidence="3 7" id="KW-0371">Homeobox</keyword>
<feature type="region of interest" description="Disordered" evidence="5">
    <location>
        <begin position="259"/>
        <end position="278"/>
    </location>
</feature>
<dbReference type="Gene3D" id="1.10.10.60">
    <property type="entry name" value="Homeodomain-like"/>
    <property type="match status" value="1"/>
</dbReference>
<dbReference type="AlphaFoldDB" id="S5R7G3"/>
<accession>S5R7G3</accession>
<dbReference type="GO" id="GO:0006355">
    <property type="term" value="P:regulation of DNA-templated transcription"/>
    <property type="evidence" value="ECO:0007669"/>
    <property type="project" value="InterPro"/>
</dbReference>
<protein>
    <submittedName>
        <fullName evidence="7">B1 homeodomain mating type protein</fullName>
    </submittedName>
</protein>
<comment type="similarity">
    <text evidence="1">Belongs to the TALE/M-ATYP homeobox family.</text>
</comment>
<feature type="region of interest" description="Disordered" evidence="5">
    <location>
        <begin position="319"/>
        <end position="359"/>
    </location>
</feature>
<feature type="compositionally biased region" description="Low complexity" evidence="5">
    <location>
        <begin position="324"/>
        <end position="354"/>
    </location>
</feature>
<reference evidence="7" key="1">
    <citation type="journal article" date="2013" name="Mol. Biol. Evol.">
        <title>Extensive trans-specific polymorphism at the mating type locus of the root decay fungus heterobasidion.</title>
        <authorList>
            <person name="van Diepen L.T."/>
            <person name="Olson A."/>
            <person name="Ihrmark K."/>
            <person name="Stenlid J."/>
            <person name="James T.Y."/>
        </authorList>
    </citation>
    <scope>NUCLEOTIDE SEQUENCE</scope>
    <source>
        <strain evidence="7">Fas_13</strain>
    </source>
</reference>
<dbReference type="InterPro" id="IPR001356">
    <property type="entry name" value="HD"/>
</dbReference>
<dbReference type="Pfam" id="PF05920">
    <property type="entry name" value="Homeobox_KN"/>
    <property type="match status" value="1"/>
</dbReference>